<evidence type="ECO:0000256" key="9">
    <source>
        <dbReference type="ARBA" id="ARBA00022833"/>
    </source>
</evidence>
<dbReference type="STRING" id="983967.A0A1E4T2Z3"/>
<evidence type="ECO:0000256" key="12">
    <source>
        <dbReference type="ARBA" id="ARBA00023242"/>
    </source>
</evidence>
<dbReference type="Proteomes" id="UP000094801">
    <property type="component" value="Unassembled WGS sequence"/>
</dbReference>
<dbReference type="Pfam" id="PF05011">
    <property type="entry name" value="DBR1"/>
    <property type="match status" value="1"/>
</dbReference>
<keyword evidence="7" id="KW-0479">Metal-binding</keyword>
<keyword evidence="6" id="KW-0507">mRNA processing</keyword>
<comment type="similarity">
    <text evidence="5">Belongs to the lariat debranching enzyme family.</text>
</comment>
<evidence type="ECO:0000256" key="11">
    <source>
        <dbReference type="ARBA" id="ARBA00023211"/>
    </source>
</evidence>
<dbReference type="InterPro" id="IPR007708">
    <property type="entry name" value="DBR1_C"/>
</dbReference>
<evidence type="ECO:0000256" key="10">
    <source>
        <dbReference type="ARBA" id="ARBA00023004"/>
    </source>
</evidence>
<evidence type="ECO:0000313" key="14">
    <source>
        <dbReference type="EMBL" id="ODV86126.1"/>
    </source>
</evidence>
<evidence type="ECO:0000256" key="6">
    <source>
        <dbReference type="ARBA" id="ARBA00022664"/>
    </source>
</evidence>
<reference evidence="15" key="1">
    <citation type="submission" date="2016-04" db="EMBL/GenBank/DDBJ databases">
        <title>Comparative genomics of biotechnologically important yeasts.</title>
        <authorList>
            <consortium name="DOE Joint Genome Institute"/>
            <person name="Riley R."/>
            <person name="Haridas S."/>
            <person name="Wolfe K.H."/>
            <person name="Lopes M.R."/>
            <person name="Hittinger C.T."/>
            <person name="Goker M."/>
            <person name="Salamov A."/>
            <person name="Wisecaver J."/>
            <person name="Long T.M."/>
            <person name="Aerts A.L."/>
            <person name="Barry K."/>
            <person name="Choi C."/>
            <person name="Clum A."/>
            <person name="Coughlan A.Y."/>
            <person name="Deshpande S."/>
            <person name="Douglass A.P."/>
            <person name="Hanson S.J."/>
            <person name="Klenk H.-P."/>
            <person name="Labutti K."/>
            <person name="Lapidus A."/>
            <person name="Lindquist E."/>
            <person name="Lipzen A."/>
            <person name="Meier-Kolthoff J.P."/>
            <person name="Ohm R.A."/>
            <person name="Otillar R.P."/>
            <person name="Pangilinan J."/>
            <person name="Peng Y."/>
            <person name="Rokas A."/>
            <person name="Rosa C.A."/>
            <person name="Scheuner C."/>
            <person name="Sibirny A.A."/>
            <person name="Slot J.C."/>
            <person name="Stielow J.B."/>
            <person name="Sun H."/>
            <person name="Kurtzman C.P."/>
            <person name="Blackwell M."/>
            <person name="Grigoriev I.V."/>
            <person name="Jeffries T.W."/>
        </authorList>
    </citation>
    <scope>NUCLEOTIDE SEQUENCE [LARGE SCALE GENOMIC DNA]</scope>
    <source>
        <strain evidence="15">NRRL YB-2248</strain>
    </source>
</reference>
<dbReference type="SUPFAM" id="SSF56300">
    <property type="entry name" value="Metallo-dependent phosphatases"/>
    <property type="match status" value="1"/>
</dbReference>
<evidence type="ECO:0000256" key="4">
    <source>
        <dbReference type="ARBA" id="ARBA00004123"/>
    </source>
</evidence>
<dbReference type="InterPro" id="IPR029052">
    <property type="entry name" value="Metallo-depent_PP-like"/>
</dbReference>
<evidence type="ECO:0000256" key="5">
    <source>
        <dbReference type="ARBA" id="ARBA00006045"/>
    </source>
</evidence>
<evidence type="ECO:0000259" key="13">
    <source>
        <dbReference type="SMART" id="SM01124"/>
    </source>
</evidence>
<feature type="domain" description="Lariat debranching enzyme C-terminal" evidence="13">
    <location>
        <begin position="346"/>
        <end position="486"/>
    </location>
</feature>
<gene>
    <name evidence="14" type="ORF">CANARDRAFT_27393</name>
</gene>
<dbReference type="SMART" id="SM01124">
    <property type="entry name" value="DBR1"/>
    <property type="match status" value="1"/>
</dbReference>
<accession>A0A1E4T2Z3</accession>
<evidence type="ECO:0000256" key="1">
    <source>
        <dbReference type="ARBA" id="ARBA00001936"/>
    </source>
</evidence>
<comment type="cofactor">
    <cofactor evidence="2">
        <name>Zn(2+)</name>
        <dbReference type="ChEBI" id="CHEBI:29105"/>
    </cofactor>
</comment>
<dbReference type="GO" id="GO:0005634">
    <property type="term" value="C:nucleus"/>
    <property type="evidence" value="ECO:0007669"/>
    <property type="project" value="UniProtKB-SubCell"/>
</dbReference>
<keyword evidence="8" id="KW-0378">Hydrolase</keyword>
<keyword evidence="10" id="KW-0408">Iron</keyword>
<evidence type="ECO:0000256" key="2">
    <source>
        <dbReference type="ARBA" id="ARBA00001947"/>
    </source>
</evidence>
<sequence>MSQLSSKLKVAIEGCCHGELNLIYSRIPKDVSLLIICGDFQSLRNEADLNCLAVPPKYKQMGDFHEYYSGKRKAPIPTLFIGGNHEASNYLTELKHGGFVAPNIYYLGKTGVVWFRGLRISGISGIYNEHNFMKLNQERFPYMGSALRSIYHYRKDDYLRLRMLKPAVKGSLFVSHDWPEGIHNYGSLNYLLNKKPFFKTDIQKGELGSVPLRELMSYLQPEYWFSAHLHVRFKASVTWDNNNNNNKKRTVNEVKDTNQMKKAKVDQMQVNNTDEIELDLDEDDECDTKLVNKDEIQLDLDLESDKDEKIQDEVVDSKNESIKNADEIALDLSESESDTEGDVKSVDVNSKPITTQFLALDKCLPKRQFLEFIDILPTEKNHISVKSPECLYLDPEYICSLKVIESNKHKLEHLSYSQILSPPQELVAELQSEVSYQMEKFKNLDVEEYDRLFKVKSSNFQQTASPHTNRLLEYKNPQTLDFEKRFGL</sequence>
<evidence type="ECO:0000256" key="8">
    <source>
        <dbReference type="ARBA" id="ARBA00022801"/>
    </source>
</evidence>
<dbReference type="PANTHER" id="PTHR12849">
    <property type="entry name" value="RNA LARIAT DEBRANCHING ENZYME"/>
    <property type="match status" value="1"/>
</dbReference>
<dbReference type="Pfam" id="PF00149">
    <property type="entry name" value="Metallophos"/>
    <property type="match status" value="1"/>
</dbReference>
<comment type="cofactor">
    <cofactor evidence="3">
        <name>Fe(2+)</name>
        <dbReference type="ChEBI" id="CHEBI:29033"/>
    </cofactor>
</comment>
<dbReference type="GO" id="GO:0000398">
    <property type="term" value="P:mRNA splicing, via spliceosome"/>
    <property type="evidence" value="ECO:0007669"/>
    <property type="project" value="TreeGrafter"/>
</dbReference>
<dbReference type="InterPro" id="IPR041816">
    <property type="entry name" value="Dbr1_N"/>
</dbReference>
<evidence type="ECO:0000256" key="7">
    <source>
        <dbReference type="ARBA" id="ARBA00022723"/>
    </source>
</evidence>
<dbReference type="CDD" id="cd00844">
    <property type="entry name" value="MPP_Dbr1_N"/>
    <property type="match status" value="1"/>
</dbReference>
<keyword evidence="9" id="KW-0862">Zinc</keyword>
<proteinExistence type="inferred from homology"/>
<dbReference type="InterPro" id="IPR004843">
    <property type="entry name" value="Calcineurin-like_PHP"/>
</dbReference>
<dbReference type="GO" id="GO:0008419">
    <property type="term" value="F:RNA lariat debranching enzyme activity"/>
    <property type="evidence" value="ECO:0007669"/>
    <property type="project" value="TreeGrafter"/>
</dbReference>
<evidence type="ECO:0000256" key="3">
    <source>
        <dbReference type="ARBA" id="ARBA00001954"/>
    </source>
</evidence>
<dbReference type="AlphaFoldDB" id="A0A1E4T2Z3"/>
<keyword evidence="12" id="KW-0539">Nucleus</keyword>
<evidence type="ECO:0000313" key="15">
    <source>
        <dbReference type="Proteomes" id="UP000094801"/>
    </source>
</evidence>
<comment type="subcellular location">
    <subcellularLocation>
        <location evidence="4">Nucleus</location>
    </subcellularLocation>
</comment>
<dbReference type="Gene3D" id="3.60.21.10">
    <property type="match status" value="1"/>
</dbReference>
<dbReference type="EMBL" id="KV453850">
    <property type="protein sequence ID" value="ODV86126.1"/>
    <property type="molecule type" value="Genomic_DNA"/>
</dbReference>
<comment type="cofactor">
    <cofactor evidence="1">
        <name>Mn(2+)</name>
        <dbReference type="ChEBI" id="CHEBI:29035"/>
    </cofactor>
</comment>
<name>A0A1E4T2Z3_9ASCO</name>
<dbReference type="OrthoDB" id="407609at2759"/>
<protein>
    <recommendedName>
        <fullName evidence="13">Lariat debranching enzyme C-terminal domain-containing protein</fullName>
    </recommendedName>
</protein>
<organism evidence="14 15">
    <name type="scientific">[Candida] arabinofermentans NRRL YB-2248</name>
    <dbReference type="NCBI Taxonomy" id="983967"/>
    <lineage>
        <taxon>Eukaryota</taxon>
        <taxon>Fungi</taxon>
        <taxon>Dikarya</taxon>
        <taxon>Ascomycota</taxon>
        <taxon>Saccharomycotina</taxon>
        <taxon>Pichiomycetes</taxon>
        <taxon>Pichiales</taxon>
        <taxon>Pichiaceae</taxon>
        <taxon>Ogataea</taxon>
        <taxon>Ogataea/Candida clade</taxon>
    </lineage>
</organism>
<dbReference type="GO" id="GO:0046872">
    <property type="term" value="F:metal ion binding"/>
    <property type="evidence" value="ECO:0007669"/>
    <property type="project" value="UniProtKB-KW"/>
</dbReference>
<keyword evidence="11" id="KW-0464">Manganese</keyword>
<dbReference type="PANTHER" id="PTHR12849:SF0">
    <property type="entry name" value="LARIAT DEBRANCHING ENZYME"/>
    <property type="match status" value="1"/>
</dbReference>
<keyword evidence="15" id="KW-1185">Reference proteome</keyword>